<dbReference type="GO" id="GO:0031267">
    <property type="term" value="F:small GTPase binding"/>
    <property type="evidence" value="ECO:0007669"/>
    <property type="project" value="InterPro"/>
</dbReference>
<dbReference type="SUPFAM" id="SSF48371">
    <property type="entry name" value="ARM repeat"/>
    <property type="match status" value="1"/>
</dbReference>
<dbReference type="InterPro" id="IPR058669">
    <property type="entry name" value="TPR_IPO7/11-like"/>
</dbReference>
<comment type="caution">
    <text evidence="6">The sequence shown here is derived from an EMBL/GenBank/DDBJ whole genome shotgun (WGS) entry which is preliminary data.</text>
</comment>
<dbReference type="SMART" id="SM00913">
    <property type="entry name" value="IBN_N"/>
    <property type="match status" value="1"/>
</dbReference>
<dbReference type="Pfam" id="PF03810">
    <property type="entry name" value="IBN_N"/>
    <property type="match status" value="1"/>
</dbReference>
<dbReference type="PROSITE" id="PS50166">
    <property type="entry name" value="IMPORTIN_B_NT"/>
    <property type="match status" value="1"/>
</dbReference>
<evidence type="ECO:0000259" key="5">
    <source>
        <dbReference type="PROSITE" id="PS50166"/>
    </source>
</evidence>
<dbReference type="OrthoDB" id="361693at2759"/>
<dbReference type="AlphaFoldDB" id="A0A9N9GA21"/>
<evidence type="ECO:0000256" key="1">
    <source>
        <dbReference type="ARBA" id="ARBA00004123"/>
    </source>
</evidence>
<feature type="domain" description="Importin N-terminal" evidence="5">
    <location>
        <begin position="48"/>
        <end position="120"/>
    </location>
</feature>
<reference evidence="6" key="1">
    <citation type="submission" date="2021-06" db="EMBL/GenBank/DDBJ databases">
        <authorList>
            <person name="Kallberg Y."/>
            <person name="Tangrot J."/>
            <person name="Rosling A."/>
        </authorList>
    </citation>
    <scope>NUCLEOTIDE SEQUENCE</scope>
    <source>
        <strain evidence="6">IA702</strain>
    </source>
</reference>
<dbReference type="InterPro" id="IPR011989">
    <property type="entry name" value="ARM-like"/>
</dbReference>
<evidence type="ECO:0000256" key="2">
    <source>
        <dbReference type="ARBA" id="ARBA00007991"/>
    </source>
</evidence>
<dbReference type="Pfam" id="PF25758">
    <property type="entry name" value="TPR_IPO11"/>
    <property type="match status" value="1"/>
</dbReference>
<comment type="subcellular location">
    <subcellularLocation>
        <location evidence="1">Nucleus</location>
    </subcellularLocation>
</comment>
<feature type="non-terminal residue" evidence="6">
    <location>
        <position position="1012"/>
    </location>
</feature>
<dbReference type="PANTHER" id="PTHR10997">
    <property type="entry name" value="IMPORTIN-7, 8, 11"/>
    <property type="match status" value="1"/>
</dbReference>
<dbReference type="InterPro" id="IPR016024">
    <property type="entry name" value="ARM-type_fold"/>
</dbReference>
<evidence type="ECO:0000313" key="7">
    <source>
        <dbReference type="Proteomes" id="UP000789572"/>
    </source>
</evidence>
<dbReference type="GO" id="GO:0005635">
    <property type="term" value="C:nuclear envelope"/>
    <property type="evidence" value="ECO:0007669"/>
    <property type="project" value="TreeGrafter"/>
</dbReference>
<sequence length="1012" mass="115194">ILQLNIARSRSTDISYDKSSLYMASPHNQLLHTLSDAASQQPDRIKLAETRLKEWETAPKFYPTLLDIICDRSINGNVRQLGIIYLKNGVDKYWRKTASHAISPDEKAKIRSQLLTLMDEEQKMLATQNALVIAKVARFDYPNDWWVQTSDMFIHYLSAFLYPDNTDNRRITVTLYRTKRPDLLQSLLNVIHTTMTAASDPHSRLLQKRSLLTLHQVVKALCSRTLASNRKMLEEISPELLRNVASIYVEHTNRFFAMTSNTSNSMDQMAGELEVSILCLKSIRRLIAHGFSDFSKVEETKTFFILGLQHLQKFYNLRKTIQDTLLPVFELIDSHIKMFGKMYIDLQRLQPISFSLTPGAVEIVQYYWQIIVTDGVSYDSEPPTQPPGLEKVVVQGLLLLKGVIRKHTYGEANPRGFLEKLEAVERSTSSRLAQALSVVEGQLLTPEFVNSITENIISKFLILRNEDLNMWEDDPEGWINYDETDHWEYHVRPCAERVAMELFAQFRAALSPLILKLLESAASASDPSSLLLKDAVYSAVGLGAHELYDALDFDSLLVNHLVMEAVNADQSVVDRSLGQRENLKGHEWDFEADQFAPYLDRSIALLSQLIGGVEHFETRVKILNTLSLIVERMEDQIAPYAQRIASLLPPLWEAAVDEHLFKPAILVTLTKLVGSLKEQSENLHELIVLLVNYSVNPNSEEHVYLLDDALDLWYVTVQCAPNSTPLLLSLVPASVALLEFGSDSLKKVLKILESYLVMAPEMVMQSFAHQIMDAFTRLLGDLKPQACSAIIQLIEVILQSCPIQLCEEHLMNTGLLWKLLSTILAQEEQYYILVNYLKVFARIVISDPVFFLRFVEISGQQSNPPRTDLLDELFGFWLDLFDNVGHAKDRKLHAMAFTALLATSNSVILNRLSQIMGVWSDVLSEVRENGGGDALIYWREESKNDDDESADSKRKRMLLQRDPIHTTNFIQYIQMKFSESEQLNGGAETFQREYVSRVDSTLLDQVNSLMRI</sequence>
<dbReference type="EMBL" id="CAJVPJ010001356">
    <property type="protein sequence ID" value="CAG8587824.1"/>
    <property type="molecule type" value="Genomic_DNA"/>
</dbReference>
<dbReference type="Proteomes" id="UP000789572">
    <property type="component" value="Unassembled WGS sequence"/>
</dbReference>
<organism evidence="6 7">
    <name type="scientific">Paraglomus occultum</name>
    <dbReference type="NCBI Taxonomy" id="144539"/>
    <lineage>
        <taxon>Eukaryota</taxon>
        <taxon>Fungi</taxon>
        <taxon>Fungi incertae sedis</taxon>
        <taxon>Mucoromycota</taxon>
        <taxon>Glomeromycotina</taxon>
        <taxon>Glomeromycetes</taxon>
        <taxon>Paraglomerales</taxon>
        <taxon>Paraglomeraceae</taxon>
        <taxon>Paraglomus</taxon>
    </lineage>
</organism>
<dbReference type="Gene3D" id="1.25.10.10">
    <property type="entry name" value="Leucine-rich Repeat Variant"/>
    <property type="match status" value="1"/>
</dbReference>
<name>A0A9N9GA21_9GLOM</name>
<gene>
    <name evidence="6" type="ORF">POCULU_LOCUS6817</name>
</gene>
<keyword evidence="3" id="KW-0813">Transport</keyword>
<comment type="similarity">
    <text evidence="2">Belongs to the importin beta family.</text>
</comment>
<dbReference type="GO" id="GO:0005829">
    <property type="term" value="C:cytosol"/>
    <property type="evidence" value="ECO:0007669"/>
    <property type="project" value="TreeGrafter"/>
</dbReference>
<evidence type="ECO:0000256" key="3">
    <source>
        <dbReference type="ARBA" id="ARBA00022448"/>
    </source>
</evidence>
<dbReference type="GO" id="GO:0006606">
    <property type="term" value="P:protein import into nucleus"/>
    <property type="evidence" value="ECO:0007669"/>
    <property type="project" value="TreeGrafter"/>
</dbReference>
<keyword evidence="4" id="KW-0539">Nucleus</keyword>
<dbReference type="PANTHER" id="PTHR10997:SF7">
    <property type="entry name" value="IMPORTIN-11"/>
    <property type="match status" value="1"/>
</dbReference>
<dbReference type="InterPro" id="IPR001494">
    <property type="entry name" value="Importin-beta_N"/>
</dbReference>
<proteinExistence type="inferred from homology"/>
<evidence type="ECO:0000256" key="4">
    <source>
        <dbReference type="ARBA" id="ARBA00023242"/>
    </source>
</evidence>
<accession>A0A9N9GA21</accession>
<keyword evidence="7" id="KW-1185">Reference proteome</keyword>
<evidence type="ECO:0000313" key="6">
    <source>
        <dbReference type="EMBL" id="CAG8587824.1"/>
    </source>
</evidence>
<protein>
    <submittedName>
        <fullName evidence="6">10783_t:CDS:1</fullName>
    </submittedName>
</protein>